<dbReference type="PANTHER" id="PTHR48024">
    <property type="entry name" value="GEO13361P1-RELATED"/>
    <property type="match status" value="1"/>
</dbReference>
<name>A0A0D3CR87_BRAOL</name>
<dbReference type="Gene3D" id="3.30.70.330">
    <property type="match status" value="1"/>
</dbReference>
<accession>A0A0D3CR87</accession>
<proteinExistence type="predicted"/>
<dbReference type="InterPro" id="IPR035979">
    <property type="entry name" value="RBD_domain_sf"/>
</dbReference>
<dbReference type="EnsemblPlants" id="Bo6g038300.1">
    <property type="protein sequence ID" value="Bo6g038300.1"/>
    <property type="gene ID" value="Bo6g038300"/>
</dbReference>
<keyword evidence="1 2" id="KW-0694">RNA-binding</keyword>
<dbReference type="HOGENOM" id="CLU_845558_0_0_1"/>
<dbReference type="STRING" id="109376.A0A0D3CR87"/>
<dbReference type="Gramene" id="Bo6g038300.1">
    <property type="protein sequence ID" value="Bo6g038300.1"/>
    <property type="gene ID" value="Bo6g038300"/>
</dbReference>
<dbReference type="InterPro" id="IPR012677">
    <property type="entry name" value="Nucleotide-bd_a/b_plait_sf"/>
</dbReference>
<feature type="region of interest" description="Disordered" evidence="3">
    <location>
        <begin position="191"/>
        <end position="210"/>
    </location>
</feature>
<evidence type="ECO:0000259" key="5">
    <source>
        <dbReference type="PROSITE" id="PS51514"/>
    </source>
</evidence>
<evidence type="ECO:0000256" key="1">
    <source>
        <dbReference type="ARBA" id="ARBA00022884"/>
    </source>
</evidence>
<organism evidence="6 7">
    <name type="scientific">Brassica oleracea var. oleracea</name>
    <dbReference type="NCBI Taxonomy" id="109376"/>
    <lineage>
        <taxon>Eukaryota</taxon>
        <taxon>Viridiplantae</taxon>
        <taxon>Streptophyta</taxon>
        <taxon>Embryophyta</taxon>
        <taxon>Tracheophyta</taxon>
        <taxon>Spermatophyta</taxon>
        <taxon>Magnoliopsida</taxon>
        <taxon>eudicotyledons</taxon>
        <taxon>Gunneridae</taxon>
        <taxon>Pentapetalae</taxon>
        <taxon>rosids</taxon>
        <taxon>malvids</taxon>
        <taxon>Brassicales</taxon>
        <taxon>Brassicaceae</taxon>
        <taxon>Brassiceae</taxon>
        <taxon>Brassica</taxon>
    </lineage>
</organism>
<dbReference type="AlphaFoldDB" id="A0A0D3CR87"/>
<dbReference type="Proteomes" id="UP000032141">
    <property type="component" value="Chromosome C6"/>
</dbReference>
<evidence type="ECO:0000256" key="3">
    <source>
        <dbReference type="SAM" id="MobiDB-lite"/>
    </source>
</evidence>
<dbReference type="PANTHER" id="PTHR48024:SF34">
    <property type="entry name" value="GLYCINE-RICH RNA-BINDING PROTEIN 8-RELATED"/>
    <property type="match status" value="1"/>
</dbReference>
<dbReference type="PROSITE" id="PS50102">
    <property type="entry name" value="RRM"/>
    <property type="match status" value="1"/>
</dbReference>
<evidence type="ECO:0000259" key="4">
    <source>
        <dbReference type="PROSITE" id="PS50102"/>
    </source>
</evidence>
<evidence type="ECO:0000256" key="2">
    <source>
        <dbReference type="PROSITE-ProRule" id="PRU00176"/>
    </source>
</evidence>
<dbReference type="Pfam" id="PF08381">
    <property type="entry name" value="BRX"/>
    <property type="match status" value="1"/>
</dbReference>
<sequence length="329" mass="37620">MFFVTVTCFVPSIINDREMGRSRGFGFVTFKDEKSMKDAIDEMNGKELDGRTITVNESQSRGKEAAVEEAVVEVDTVAVEVAIVDHWINMGLHGTKYGQSMTIYLHKFLKSSLVDLHLKPSEEDLKQWSYRCPLNIDFFRNINGKPFRFLFAYHTYLAVSDIRCWLFLTSLTRKAQFQEAELEKQPSSSKRCLQSLAKKRPDVRQQKKQNGVNTTMFSNWTITHVLGNGEASTEAHNKNEWVEKDAPDVYIILTALASGVTDLKRVRFSRKVRNKRNSGGQITEEESTNNTIYEWSTKPVQKCLTETLLPNHFSDFPKPPRHLSANIGI</sequence>
<dbReference type="InterPro" id="IPR013591">
    <property type="entry name" value="Brevis_radix_dom"/>
</dbReference>
<dbReference type="GO" id="GO:1990428">
    <property type="term" value="P:miRNA transport"/>
    <property type="evidence" value="ECO:0007669"/>
    <property type="project" value="TreeGrafter"/>
</dbReference>
<feature type="domain" description="RRM" evidence="4">
    <location>
        <begin position="13"/>
        <end position="60"/>
    </location>
</feature>
<dbReference type="Pfam" id="PF00076">
    <property type="entry name" value="RRM_1"/>
    <property type="match status" value="1"/>
</dbReference>
<feature type="domain" description="BRX" evidence="5">
    <location>
        <begin position="239"/>
        <end position="297"/>
    </location>
</feature>
<dbReference type="OMA" id="PDVRQQK"/>
<dbReference type="eggNOG" id="KOG0118">
    <property type="taxonomic scope" value="Eukaryota"/>
</dbReference>
<dbReference type="GO" id="GO:0003723">
    <property type="term" value="F:RNA binding"/>
    <property type="evidence" value="ECO:0007669"/>
    <property type="project" value="UniProtKB-UniRule"/>
</dbReference>
<evidence type="ECO:0000313" key="7">
    <source>
        <dbReference type="Proteomes" id="UP000032141"/>
    </source>
</evidence>
<reference evidence="6" key="2">
    <citation type="submission" date="2015-03" db="UniProtKB">
        <authorList>
            <consortium name="EnsemblPlants"/>
        </authorList>
    </citation>
    <scope>IDENTIFICATION</scope>
</reference>
<reference evidence="6 7" key="1">
    <citation type="journal article" date="2014" name="Genome Biol.">
        <title>Transcriptome and methylome profiling reveals relics of genome dominance in the mesopolyploid Brassica oleracea.</title>
        <authorList>
            <person name="Parkin I.A."/>
            <person name="Koh C."/>
            <person name="Tang H."/>
            <person name="Robinson S.J."/>
            <person name="Kagale S."/>
            <person name="Clarke W.E."/>
            <person name="Town C.D."/>
            <person name="Nixon J."/>
            <person name="Krishnakumar V."/>
            <person name="Bidwell S.L."/>
            <person name="Denoeud F."/>
            <person name="Belcram H."/>
            <person name="Links M.G."/>
            <person name="Just J."/>
            <person name="Clarke C."/>
            <person name="Bender T."/>
            <person name="Huebert T."/>
            <person name="Mason A.S."/>
            <person name="Pires J.C."/>
            <person name="Barker G."/>
            <person name="Moore J."/>
            <person name="Walley P.G."/>
            <person name="Manoli S."/>
            <person name="Batley J."/>
            <person name="Edwards D."/>
            <person name="Nelson M.N."/>
            <person name="Wang X."/>
            <person name="Paterson A.H."/>
            <person name="King G."/>
            <person name="Bancroft I."/>
            <person name="Chalhoub B."/>
            <person name="Sharpe A.G."/>
        </authorList>
    </citation>
    <scope>NUCLEOTIDE SEQUENCE</scope>
    <source>
        <strain evidence="6 7">cv. TO1000</strain>
    </source>
</reference>
<protein>
    <recommendedName>
        <fullName evidence="8">RRM domain-containing protein</fullName>
    </recommendedName>
</protein>
<evidence type="ECO:0008006" key="8">
    <source>
        <dbReference type="Google" id="ProtNLM"/>
    </source>
</evidence>
<dbReference type="SUPFAM" id="SSF54928">
    <property type="entry name" value="RNA-binding domain, RBD"/>
    <property type="match status" value="1"/>
</dbReference>
<dbReference type="InterPro" id="IPR050886">
    <property type="entry name" value="RNA-binding_reg"/>
</dbReference>
<keyword evidence="7" id="KW-1185">Reference proteome</keyword>
<evidence type="ECO:0000313" key="6">
    <source>
        <dbReference type="EnsemblPlants" id="Bo6g038300.1"/>
    </source>
</evidence>
<dbReference type="PROSITE" id="PS51514">
    <property type="entry name" value="BRX"/>
    <property type="match status" value="1"/>
</dbReference>
<dbReference type="eggNOG" id="KOG1594">
    <property type="taxonomic scope" value="Eukaryota"/>
</dbReference>
<dbReference type="InterPro" id="IPR000504">
    <property type="entry name" value="RRM_dom"/>
</dbReference>